<sequence>MSQIASTNYESETLQTVPPNKGGQRYPLEDVFKVWFDNKDRIVSSSYGGPSREIYKLSNPRPIYHLELSEEVSNGVSSGPGQQTERQEAQGSDLGDIAVDQISNDFSHLNTHSMGQKEEVSNVDVSFRNGLNGSTNGTLNGSGDHGFGRVSATSKHLAPNEDLLSPLQIEWYYLDAAGHEQGPFNGEMMQDWLSEGYLNPDLRIRRPHQQQFITLKDLCERLQNYVLPFAVPQPAYVPPPPKSEPQTSLPFLNNLNPQISQPLATQLSQSMLGDFLPQDPFASNFGSNFLHNQLQMPSLLLQPLQQHQQHPAIARASGWGLNSGPSTPHAMAPSLASLPLQSQVSPWAAGLTSRVSSPFVGTLEKPSEDSESRIESRIDSRTEPKTEPEPQIAKEEPTVSSRVEVSETREERVPEPSHEPIQEPVREPVSESVPEEAPQQTREPGNNAQTSPVAVKKVVKKMDVKKPAPAPSSQPVVPPWAGKEQVGKPQLTLKEIQALDAEKHEKQRQLEAEARSAEAARAFAAAALEEKAAQETRPSLPSTASWGVPTTGAPVAKTLAEIQKEEAEAARAKVAKATTIVSTPTFASALANSVPKDDGAWTTVASRKPMAKKTSQPVISTTTTATAASPQVLRSVSATRIPTSSNNVSVLEDFIVWARSAMTNLYPTVSKDDLLDIFLALPANGDSSVLIAETIYSSSATMDGRRFAEEFLKRRKRVEQQTGKVTMLEWTAAISSSANKVQTVDEDGWSTSVKGKKKKRAA</sequence>
<evidence type="ECO:0000313" key="1">
    <source>
        <dbReference type="EMBL" id="KAJ9101330.1"/>
    </source>
</evidence>
<comment type="caution">
    <text evidence="1">The sequence shown here is derived from an EMBL/GenBank/DDBJ whole genome shotgun (WGS) entry which is preliminary data.</text>
</comment>
<dbReference type="EMBL" id="JASBWR010000059">
    <property type="protein sequence ID" value="KAJ9101330.1"/>
    <property type="molecule type" value="Genomic_DNA"/>
</dbReference>
<accession>A0ACC2VQE9</accession>
<gene>
    <name evidence="1" type="ORF">QFC19_005300</name>
</gene>
<reference evidence="1" key="1">
    <citation type="submission" date="2023-04" db="EMBL/GenBank/DDBJ databases">
        <title>Draft Genome sequencing of Naganishia species isolated from polar environments using Oxford Nanopore Technology.</title>
        <authorList>
            <person name="Leo P."/>
            <person name="Venkateswaran K."/>
        </authorList>
    </citation>
    <scope>NUCLEOTIDE SEQUENCE</scope>
    <source>
        <strain evidence="1">MNA-CCFEE 5261</strain>
    </source>
</reference>
<evidence type="ECO:0000313" key="2">
    <source>
        <dbReference type="Proteomes" id="UP001241377"/>
    </source>
</evidence>
<proteinExistence type="predicted"/>
<name>A0ACC2VQE9_9TREE</name>
<organism evidence="1 2">
    <name type="scientific">Naganishia cerealis</name>
    <dbReference type="NCBI Taxonomy" id="610337"/>
    <lineage>
        <taxon>Eukaryota</taxon>
        <taxon>Fungi</taxon>
        <taxon>Dikarya</taxon>
        <taxon>Basidiomycota</taxon>
        <taxon>Agaricomycotina</taxon>
        <taxon>Tremellomycetes</taxon>
        <taxon>Filobasidiales</taxon>
        <taxon>Filobasidiaceae</taxon>
        <taxon>Naganishia</taxon>
    </lineage>
</organism>
<protein>
    <submittedName>
        <fullName evidence="1">Uncharacterized protein</fullName>
    </submittedName>
</protein>
<keyword evidence="2" id="KW-1185">Reference proteome</keyword>
<dbReference type="Proteomes" id="UP001241377">
    <property type="component" value="Unassembled WGS sequence"/>
</dbReference>